<feature type="region of interest" description="Disordered" evidence="1">
    <location>
        <begin position="1"/>
        <end position="41"/>
    </location>
</feature>
<accession>A0AA35XK25</accession>
<dbReference type="InterPro" id="IPR006640">
    <property type="entry name" value="SprT-like_domain"/>
</dbReference>
<dbReference type="SMART" id="SM00731">
    <property type="entry name" value="SprT"/>
    <property type="match status" value="1"/>
</dbReference>
<dbReference type="EMBL" id="CASHTH010004284">
    <property type="protein sequence ID" value="CAI8055511.1"/>
    <property type="molecule type" value="Genomic_DNA"/>
</dbReference>
<feature type="compositionally biased region" description="Polar residues" evidence="1">
    <location>
        <begin position="13"/>
        <end position="25"/>
    </location>
</feature>
<protein>
    <submittedName>
        <fullName evidence="3">Acidic repeat-containing protein</fullName>
    </submittedName>
</protein>
<evidence type="ECO:0000256" key="1">
    <source>
        <dbReference type="SAM" id="MobiDB-lite"/>
    </source>
</evidence>
<evidence type="ECO:0000259" key="2">
    <source>
        <dbReference type="SMART" id="SM00731"/>
    </source>
</evidence>
<evidence type="ECO:0000313" key="3">
    <source>
        <dbReference type="EMBL" id="CAI8055511.1"/>
    </source>
</evidence>
<dbReference type="Pfam" id="PF10263">
    <property type="entry name" value="SprT-like"/>
    <property type="match status" value="1"/>
</dbReference>
<dbReference type="GO" id="GO:0006974">
    <property type="term" value="P:DNA damage response"/>
    <property type="evidence" value="ECO:0007669"/>
    <property type="project" value="UniProtKB-ARBA"/>
</dbReference>
<evidence type="ECO:0000313" key="4">
    <source>
        <dbReference type="Proteomes" id="UP001174909"/>
    </source>
</evidence>
<reference evidence="3" key="1">
    <citation type="submission" date="2023-03" db="EMBL/GenBank/DDBJ databases">
        <authorList>
            <person name="Steffen K."/>
            <person name="Cardenas P."/>
        </authorList>
    </citation>
    <scope>NUCLEOTIDE SEQUENCE</scope>
</reference>
<dbReference type="Proteomes" id="UP001174909">
    <property type="component" value="Unassembled WGS sequence"/>
</dbReference>
<feature type="compositionally biased region" description="Basic and acidic residues" evidence="1">
    <location>
        <begin position="1"/>
        <end position="12"/>
    </location>
</feature>
<dbReference type="PANTHER" id="PTHR23099:SF0">
    <property type="entry name" value="GERM CELL NUCLEAR ACIDIC PROTEIN"/>
    <property type="match status" value="1"/>
</dbReference>
<dbReference type="PANTHER" id="PTHR23099">
    <property type="entry name" value="TRANSCRIPTIONAL REGULATOR"/>
    <property type="match status" value="1"/>
</dbReference>
<organism evidence="3 4">
    <name type="scientific">Geodia barretti</name>
    <name type="common">Barrett's horny sponge</name>
    <dbReference type="NCBI Taxonomy" id="519541"/>
    <lineage>
        <taxon>Eukaryota</taxon>
        <taxon>Metazoa</taxon>
        <taxon>Porifera</taxon>
        <taxon>Demospongiae</taxon>
        <taxon>Heteroscleromorpha</taxon>
        <taxon>Tetractinellida</taxon>
        <taxon>Astrophorina</taxon>
        <taxon>Geodiidae</taxon>
        <taxon>Geodia</taxon>
    </lineage>
</organism>
<keyword evidence="4" id="KW-1185">Reference proteome</keyword>
<gene>
    <name evidence="3" type="ORF">GBAR_LOCUS30303</name>
</gene>
<comment type="caution">
    <text evidence="3">The sequence shown here is derived from an EMBL/GenBank/DDBJ whole genome shotgun (WGS) entry which is preliminary data.</text>
</comment>
<name>A0AA35XK25_GEOBA</name>
<dbReference type="GO" id="GO:0005634">
    <property type="term" value="C:nucleus"/>
    <property type="evidence" value="ECO:0007669"/>
    <property type="project" value="TreeGrafter"/>
</dbReference>
<dbReference type="AlphaFoldDB" id="A0AA35XK25"/>
<sequence length="308" mass="34709">MKKDIGSEEDGHQVSSEIDSASDFRTPSCPPSRSEASLTPYSTPRTPLHFWSSPVAGPPNCTMTAPVKGVGNRRPLTEQNASLYTPGVRTEVKARAPVATPSAHKNLSRNRKTMARELYTLFNHSVFGDKVSRDLSSFSLEKLAPDMELLWNTKLRTTAGYCRNSGLKNTLIHEMCHAAVWIIDGIKDGCHRRHWRAWSSKANSVHPDLDPITRCHSYDISYKFHYHCTRCDYKLGRHSKSVNLTDARCPYCLSSLRLDGPAGPAKINRYAQFVKDHYSEVKLRTPVGGHKAIMEKIREQYHNSCPKQ</sequence>
<proteinExistence type="predicted"/>
<feature type="domain" description="SprT-like" evidence="2">
    <location>
        <begin position="112"/>
        <end position="259"/>
    </location>
</feature>